<evidence type="ECO:0000313" key="4">
    <source>
        <dbReference type="EMBL" id="ETO34126.1"/>
    </source>
</evidence>
<feature type="transmembrane region" description="Helical" evidence="1">
    <location>
        <begin position="42"/>
        <end position="61"/>
    </location>
</feature>
<evidence type="ECO:0000313" key="5">
    <source>
        <dbReference type="Proteomes" id="UP000023152"/>
    </source>
</evidence>
<evidence type="ECO:0000256" key="2">
    <source>
        <dbReference type="SAM" id="SignalP"/>
    </source>
</evidence>
<dbReference type="AlphaFoldDB" id="X6P7E6"/>
<organism evidence="4 5">
    <name type="scientific">Reticulomyxa filosa</name>
    <dbReference type="NCBI Taxonomy" id="46433"/>
    <lineage>
        <taxon>Eukaryota</taxon>
        <taxon>Sar</taxon>
        <taxon>Rhizaria</taxon>
        <taxon>Retaria</taxon>
        <taxon>Foraminifera</taxon>
        <taxon>Monothalamids</taxon>
        <taxon>Reticulomyxidae</taxon>
        <taxon>Reticulomyxa</taxon>
    </lineage>
</organism>
<name>X6P7E6_RETFI</name>
<keyword evidence="5" id="KW-1185">Reference proteome</keyword>
<dbReference type="Gene3D" id="1.10.555.10">
    <property type="entry name" value="Rho GTPase activation protein"/>
    <property type="match status" value="1"/>
</dbReference>
<dbReference type="InterPro" id="IPR000198">
    <property type="entry name" value="RhoGAP_dom"/>
</dbReference>
<feature type="chain" id="PRO_5004975719" description="Rho-GAP domain-containing protein" evidence="2">
    <location>
        <begin position="19"/>
        <end position="757"/>
    </location>
</feature>
<comment type="caution">
    <text evidence="4">The sequence shown here is derived from an EMBL/GenBank/DDBJ whole genome shotgun (WGS) entry which is preliminary data.</text>
</comment>
<gene>
    <name evidence="4" type="ORF">RFI_02970</name>
</gene>
<dbReference type="SMART" id="SM00324">
    <property type="entry name" value="RhoGAP"/>
    <property type="match status" value="1"/>
</dbReference>
<feature type="signal peptide" evidence="2">
    <location>
        <begin position="1"/>
        <end position="18"/>
    </location>
</feature>
<dbReference type="GO" id="GO:0005737">
    <property type="term" value="C:cytoplasm"/>
    <property type="evidence" value="ECO:0007669"/>
    <property type="project" value="TreeGrafter"/>
</dbReference>
<evidence type="ECO:0000256" key="1">
    <source>
        <dbReference type="SAM" id="Phobius"/>
    </source>
</evidence>
<reference evidence="4 5" key="1">
    <citation type="journal article" date="2013" name="Curr. Biol.">
        <title>The Genome of the Foraminiferan Reticulomyxa filosa.</title>
        <authorList>
            <person name="Glockner G."/>
            <person name="Hulsmann N."/>
            <person name="Schleicher M."/>
            <person name="Noegel A.A."/>
            <person name="Eichinger L."/>
            <person name="Gallinger C."/>
            <person name="Pawlowski J."/>
            <person name="Sierra R."/>
            <person name="Euteneuer U."/>
            <person name="Pillet L."/>
            <person name="Moustafa A."/>
            <person name="Platzer M."/>
            <person name="Groth M."/>
            <person name="Szafranski K."/>
            <person name="Schliwa M."/>
        </authorList>
    </citation>
    <scope>NUCLEOTIDE SEQUENCE [LARGE SCALE GENOMIC DNA]</scope>
</reference>
<feature type="transmembrane region" description="Helical" evidence="1">
    <location>
        <begin position="718"/>
        <end position="741"/>
    </location>
</feature>
<dbReference type="CDD" id="cd00159">
    <property type="entry name" value="RhoGAP"/>
    <property type="match status" value="1"/>
</dbReference>
<dbReference type="SUPFAM" id="SSF48350">
    <property type="entry name" value="GTPase activation domain, GAP"/>
    <property type="match status" value="1"/>
</dbReference>
<sequence length="757" mass="89515">MIYLILFFVFLFFIFSRCHDHKKPIILDHETLSQKNFKYDSTIFHICFCFHQGEIYLLKLGNEYAKSYMKILEQITKSNITVYYQLQVLYMFTIIFPLMYIFFSYMYHISSFLFNVVKEDLYQKRDNRKIIFYLVFREKANKINHYTMASSDMKYPVYVRFADGSCVQRTAPGNVTFGKLREILRTCRPEGFEGEKTAPRFRLTWVPAYFEDSQTIPVLEEQYKTNSEELVRVYHVFESLGTGPKRYSILLESSEDYGDKRSRQVKWRAKCQKNNLFSCNVLIQKSQSFGMAGWMIIRKLVCCLTISISAILYIKDKHYIGTKMRQTFRFFLRFLFLFFYIFFALLQDFIIQKPTPKKGKQAEKYLPMGGVMAKTDHEIIRNVGKDNLIVLEVPAHVDRAKGIYVFQAKDAKSLLEFVDKINQHIWHIKIAAIFNLLPHMTEDMATEGIFREGGERTRVEELQHEIELGLLLNFHKQSKTIVFFTLYWRMPNFGSLKSNDVHTKTTLLKRCLRSIDPPLIPLEFYGQFIRIGQYNDKSQQIQQLKPLVRKLPLKNLFIMTRLVRFLHFVTYPHFFSPLFHLLTTKKKNVHKKRQNKTKIEYMKTVMATMISNTEDILPNDRELIEQDRAVNPSTYDFIGKMDQMKPMERSRGEAFAIAPNVTSRAESPHGKVAVLAAFDQCQHKISEIPPPPVSSNFQKRISVPRIDLPRSVQSQVHFFFYTKFSLIIKTFLSLLFLYVLYAYTYIRLLHFFCYFHF</sequence>
<dbReference type="InterPro" id="IPR008936">
    <property type="entry name" value="Rho_GTPase_activation_prot"/>
</dbReference>
<dbReference type="GO" id="GO:0005096">
    <property type="term" value="F:GTPase activator activity"/>
    <property type="evidence" value="ECO:0007669"/>
    <property type="project" value="TreeGrafter"/>
</dbReference>
<protein>
    <recommendedName>
        <fullName evidence="3">Rho-GAP domain-containing protein</fullName>
    </recommendedName>
</protein>
<dbReference type="PROSITE" id="PS50238">
    <property type="entry name" value="RHOGAP"/>
    <property type="match status" value="1"/>
</dbReference>
<evidence type="ECO:0000259" key="3">
    <source>
        <dbReference type="PROSITE" id="PS50238"/>
    </source>
</evidence>
<dbReference type="PANTHER" id="PTHR45808:SF2">
    <property type="entry name" value="RHO GTPASE-ACTIVATING PROTEIN 68F"/>
    <property type="match status" value="1"/>
</dbReference>
<dbReference type="OrthoDB" id="79452at2759"/>
<feature type="domain" description="Rho-GAP" evidence="3">
    <location>
        <begin position="412"/>
        <end position="617"/>
    </location>
</feature>
<feature type="transmembrane region" description="Helical" evidence="1">
    <location>
        <begin position="291"/>
        <end position="314"/>
    </location>
</feature>
<feature type="transmembrane region" description="Helical" evidence="1">
    <location>
        <begin position="330"/>
        <end position="351"/>
    </location>
</feature>
<keyword evidence="1" id="KW-0812">Transmembrane</keyword>
<accession>X6P7E6</accession>
<keyword evidence="1" id="KW-1133">Transmembrane helix</keyword>
<keyword evidence="1" id="KW-0472">Membrane</keyword>
<dbReference type="GO" id="GO:0007264">
    <property type="term" value="P:small GTPase-mediated signal transduction"/>
    <property type="evidence" value="ECO:0007669"/>
    <property type="project" value="TreeGrafter"/>
</dbReference>
<keyword evidence="2" id="KW-0732">Signal</keyword>
<feature type="transmembrane region" description="Helical" evidence="1">
    <location>
        <begin position="82"/>
        <end position="107"/>
    </location>
</feature>
<dbReference type="EMBL" id="ASPP01002857">
    <property type="protein sequence ID" value="ETO34126.1"/>
    <property type="molecule type" value="Genomic_DNA"/>
</dbReference>
<dbReference type="Pfam" id="PF00620">
    <property type="entry name" value="RhoGAP"/>
    <property type="match status" value="1"/>
</dbReference>
<dbReference type="Proteomes" id="UP000023152">
    <property type="component" value="Unassembled WGS sequence"/>
</dbReference>
<proteinExistence type="predicted"/>
<dbReference type="PANTHER" id="PTHR45808">
    <property type="entry name" value="RHO GTPASE-ACTIVATING PROTEIN 68F"/>
    <property type="match status" value="1"/>
</dbReference>